<gene>
    <name evidence="1" type="ORF">rCG_59738</name>
</gene>
<proteinExistence type="predicted"/>
<accession>A6HRY7</accession>
<organism evidence="1 2">
    <name type="scientific">Rattus norvegicus</name>
    <name type="common">Rat</name>
    <dbReference type="NCBI Taxonomy" id="10116"/>
    <lineage>
        <taxon>Eukaryota</taxon>
        <taxon>Metazoa</taxon>
        <taxon>Chordata</taxon>
        <taxon>Craniata</taxon>
        <taxon>Vertebrata</taxon>
        <taxon>Euteleostomi</taxon>
        <taxon>Mammalia</taxon>
        <taxon>Eutheria</taxon>
        <taxon>Euarchontoglires</taxon>
        <taxon>Glires</taxon>
        <taxon>Rodentia</taxon>
        <taxon>Myomorpha</taxon>
        <taxon>Muroidea</taxon>
        <taxon>Muridae</taxon>
        <taxon>Murinae</taxon>
        <taxon>Rattus</taxon>
    </lineage>
</organism>
<evidence type="ECO:0000313" key="2">
    <source>
        <dbReference type="Proteomes" id="UP000234681"/>
    </source>
</evidence>
<dbReference type="AlphaFoldDB" id="A6HRY7"/>
<evidence type="ECO:0000313" key="1">
    <source>
        <dbReference type="EMBL" id="EDM16084.1"/>
    </source>
</evidence>
<dbReference type="Proteomes" id="UP000234681">
    <property type="component" value="Chromosome 7"/>
</dbReference>
<dbReference type="EMBL" id="CH473950">
    <property type="protein sequence ID" value="EDM16084.1"/>
    <property type="molecule type" value="Genomic_DNA"/>
</dbReference>
<sequence>MSLMTSRDLGMQHLLSSSSSTLVFTNGKPTAMSKASRITISRGCLVLLRRGVASSAHLIPQFPV</sequence>
<protein>
    <submittedName>
        <fullName evidence="1">RCG59738</fullName>
    </submittedName>
</protein>
<name>A6HRY7_RAT</name>
<reference evidence="1 2" key="1">
    <citation type="submission" date="2005-09" db="EMBL/GenBank/DDBJ databases">
        <authorList>
            <person name="Mural R.J."/>
            <person name="Li P.W."/>
            <person name="Adams M.D."/>
            <person name="Amanatides P.G."/>
            <person name="Baden-Tillson H."/>
            <person name="Barnstead M."/>
            <person name="Chin S.H."/>
            <person name="Dew I."/>
            <person name="Evans C.A."/>
            <person name="Ferriera S."/>
            <person name="Flanigan M."/>
            <person name="Fosler C."/>
            <person name="Glodek A."/>
            <person name="Gu Z."/>
            <person name="Holt R.A."/>
            <person name="Jennings D."/>
            <person name="Kraft C.L."/>
            <person name="Lu F."/>
            <person name="Nguyen T."/>
            <person name="Nusskern D.R."/>
            <person name="Pfannkoch C.M."/>
            <person name="Sitter C."/>
            <person name="Sutton G.G."/>
            <person name="Venter J.C."/>
            <person name="Wang Z."/>
            <person name="Woodage T."/>
            <person name="Zheng X.H."/>
            <person name="Zhong F."/>
        </authorList>
    </citation>
    <scope>NUCLEOTIDE SEQUENCE [LARGE SCALE GENOMIC DNA]</scope>
    <source>
        <strain>BN</strain>
        <strain evidence="2">Sprague-Dawley</strain>
    </source>
</reference>